<dbReference type="eggNOG" id="KOG2510">
    <property type="taxonomic scope" value="Eukaryota"/>
</dbReference>
<feature type="compositionally biased region" description="Polar residues" evidence="5">
    <location>
        <begin position="1685"/>
        <end position="1698"/>
    </location>
</feature>
<feature type="compositionally biased region" description="Low complexity" evidence="5">
    <location>
        <begin position="791"/>
        <end position="817"/>
    </location>
</feature>
<dbReference type="PANTHER" id="PTHR12656">
    <property type="entry name" value="BRG-1 ASSOCIATED FACTOR 250 BAF250"/>
    <property type="match status" value="1"/>
</dbReference>
<dbReference type="EnsemblMetazoa" id="tetur02g14180.1">
    <property type="protein sequence ID" value="tetur02g14180.1"/>
    <property type="gene ID" value="tetur02g14180"/>
</dbReference>
<feature type="region of interest" description="Disordered" evidence="5">
    <location>
        <begin position="108"/>
        <end position="1149"/>
    </location>
</feature>
<feature type="compositionally biased region" description="Pro residues" evidence="5">
    <location>
        <begin position="732"/>
        <end position="741"/>
    </location>
</feature>
<dbReference type="InterPro" id="IPR001606">
    <property type="entry name" value="ARID_dom"/>
</dbReference>
<feature type="compositionally biased region" description="Low complexity" evidence="5">
    <location>
        <begin position="976"/>
        <end position="990"/>
    </location>
</feature>
<feature type="compositionally biased region" description="Polar residues" evidence="5">
    <location>
        <begin position="1068"/>
        <end position="1081"/>
    </location>
</feature>
<feature type="compositionally biased region" description="Low complexity" evidence="5">
    <location>
        <begin position="619"/>
        <end position="675"/>
    </location>
</feature>
<feature type="compositionally biased region" description="Pro residues" evidence="5">
    <location>
        <begin position="206"/>
        <end position="217"/>
    </location>
</feature>
<dbReference type="Pfam" id="PF12031">
    <property type="entry name" value="BAF250_C"/>
    <property type="match status" value="1"/>
</dbReference>
<evidence type="ECO:0000256" key="5">
    <source>
        <dbReference type="SAM" id="MobiDB-lite"/>
    </source>
</evidence>
<feature type="region of interest" description="Disordered" evidence="5">
    <location>
        <begin position="1685"/>
        <end position="1706"/>
    </location>
</feature>
<feature type="compositionally biased region" description="Pro residues" evidence="5">
    <location>
        <begin position="1109"/>
        <end position="1124"/>
    </location>
</feature>
<feature type="compositionally biased region" description="Polar residues" evidence="5">
    <location>
        <begin position="512"/>
        <end position="525"/>
    </location>
</feature>
<dbReference type="PANTHER" id="PTHR12656:SF5">
    <property type="entry name" value="TRITHORAX GROUP PROTEIN OSA"/>
    <property type="match status" value="1"/>
</dbReference>
<dbReference type="GO" id="GO:0016514">
    <property type="term" value="C:SWI/SNF complex"/>
    <property type="evidence" value="ECO:0007669"/>
    <property type="project" value="InterPro"/>
</dbReference>
<keyword evidence="3" id="KW-0156">Chromatin regulator</keyword>
<dbReference type="InterPro" id="IPR033388">
    <property type="entry name" value="BAF250_C"/>
</dbReference>
<feature type="region of interest" description="Disordered" evidence="5">
    <location>
        <begin position="1999"/>
        <end position="2032"/>
    </location>
</feature>
<feature type="compositionally biased region" description="Low complexity" evidence="5">
    <location>
        <begin position="2005"/>
        <end position="2032"/>
    </location>
</feature>
<evidence type="ECO:0000313" key="7">
    <source>
        <dbReference type="EnsemblMetazoa" id="tetur02g14180.1"/>
    </source>
</evidence>
<feature type="compositionally biased region" description="Low complexity" evidence="5">
    <location>
        <begin position="366"/>
        <end position="376"/>
    </location>
</feature>
<evidence type="ECO:0000259" key="6">
    <source>
        <dbReference type="PROSITE" id="PS51011"/>
    </source>
</evidence>
<proteinExistence type="predicted"/>
<dbReference type="InterPro" id="IPR021906">
    <property type="entry name" value="BAF250/Osa"/>
</dbReference>
<dbReference type="OrthoDB" id="8709537at2759"/>
<feature type="compositionally biased region" description="Low complexity" evidence="5">
    <location>
        <begin position="897"/>
        <end position="911"/>
    </location>
</feature>
<dbReference type="Gene3D" id="1.10.150.60">
    <property type="entry name" value="ARID DNA-binding domain"/>
    <property type="match status" value="1"/>
</dbReference>
<name>T1JY34_TETUR</name>
<feature type="compositionally biased region" description="Acidic residues" evidence="5">
    <location>
        <begin position="1381"/>
        <end position="1398"/>
    </location>
</feature>
<dbReference type="STRING" id="32264.T1JY34"/>
<dbReference type="GO" id="GO:0005654">
    <property type="term" value="C:nucleoplasm"/>
    <property type="evidence" value="ECO:0007669"/>
    <property type="project" value="TreeGrafter"/>
</dbReference>
<evidence type="ECO:0000256" key="1">
    <source>
        <dbReference type="ARBA" id="ARBA00004123"/>
    </source>
</evidence>
<comment type="subcellular location">
    <subcellularLocation>
        <location evidence="1">Nucleus</location>
    </subcellularLocation>
</comment>
<feature type="compositionally biased region" description="Polar residues" evidence="5">
    <location>
        <begin position="345"/>
        <end position="365"/>
    </location>
</feature>
<protein>
    <recommendedName>
        <fullName evidence="6">ARID domain-containing protein</fullName>
    </recommendedName>
</protein>
<dbReference type="GO" id="GO:0045893">
    <property type="term" value="P:positive regulation of DNA-templated transcription"/>
    <property type="evidence" value="ECO:0007669"/>
    <property type="project" value="TreeGrafter"/>
</dbReference>
<feature type="region of interest" description="Disordered" evidence="5">
    <location>
        <begin position="1366"/>
        <end position="1401"/>
    </location>
</feature>
<feature type="compositionally biased region" description="Polar residues" evidence="5">
    <location>
        <begin position="843"/>
        <end position="861"/>
    </location>
</feature>
<evidence type="ECO:0000313" key="8">
    <source>
        <dbReference type="Proteomes" id="UP000015104"/>
    </source>
</evidence>
<dbReference type="GO" id="GO:0006357">
    <property type="term" value="P:regulation of transcription by RNA polymerase II"/>
    <property type="evidence" value="ECO:0007669"/>
    <property type="project" value="TreeGrafter"/>
</dbReference>
<dbReference type="SMART" id="SM00501">
    <property type="entry name" value="BRIGHT"/>
    <property type="match status" value="1"/>
</dbReference>
<feature type="compositionally biased region" description="Polar residues" evidence="5">
    <location>
        <begin position="430"/>
        <end position="443"/>
    </location>
</feature>
<reference evidence="8" key="1">
    <citation type="submission" date="2011-08" db="EMBL/GenBank/DDBJ databases">
        <authorList>
            <person name="Rombauts S."/>
        </authorList>
    </citation>
    <scope>NUCLEOTIDE SEQUENCE</scope>
    <source>
        <strain evidence="8">London</strain>
    </source>
</reference>
<dbReference type="SMART" id="SM01014">
    <property type="entry name" value="ARID"/>
    <property type="match status" value="1"/>
</dbReference>
<feature type="compositionally biased region" description="Polar residues" evidence="5">
    <location>
        <begin position="246"/>
        <end position="261"/>
    </location>
</feature>
<dbReference type="InterPro" id="IPR016024">
    <property type="entry name" value="ARM-type_fold"/>
</dbReference>
<evidence type="ECO:0000256" key="4">
    <source>
        <dbReference type="ARBA" id="ARBA00023242"/>
    </source>
</evidence>
<dbReference type="Proteomes" id="UP000015104">
    <property type="component" value="Unassembled WGS sequence"/>
</dbReference>
<feature type="compositionally biased region" description="Pro residues" evidence="5">
    <location>
        <begin position="1040"/>
        <end position="1054"/>
    </location>
</feature>
<feature type="compositionally biased region" description="Pro residues" evidence="5">
    <location>
        <begin position="865"/>
        <end position="878"/>
    </location>
</feature>
<dbReference type="InterPro" id="IPR036431">
    <property type="entry name" value="ARID_dom_sf"/>
</dbReference>
<dbReference type="GO" id="GO:0003677">
    <property type="term" value="F:DNA binding"/>
    <property type="evidence" value="ECO:0007669"/>
    <property type="project" value="InterPro"/>
</dbReference>
<dbReference type="Pfam" id="PF01388">
    <property type="entry name" value="ARID"/>
    <property type="match status" value="1"/>
</dbReference>
<organism evidence="7 8">
    <name type="scientific">Tetranychus urticae</name>
    <name type="common">Two-spotted spider mite</name>
    <dbReference type="NCBI Taxonomy" id="32264"/>
    <lineage>
        <taxon>Eukaryota</taxon>
        <taxon>Metazoa</taxon>
        <taxon>Ecdysozoa</taxon>
        <taxon>Arthropoda</taxon>
        <taxon>Chelicerata</taxon>
        <taxon>Arachnida</taxon>
        <taxon>Acari</taxon>
        <taxon>Acariformes</taxon>
        <taxon>Trombidiformes</taxon>
        <taxon>Prostigmata</taxon>
        <taxon>Eleutherengona</taxon>
        <taxon>Raphignathae</taxon>
        <taxon>Tetranychoidea</taxon>
        <taxon>Tetranychidae</taxon>
        <taxon>Tetranychus</taxon>
    </lineage>
</organism>
<evidence type="ECO:0000256" key="2">
    <source>
        <dbReference type="ARBA" id="ARBA00022553"/>
    </source>
</evidence>
<accession>T1JY34</accession>
<feature type="domain" description="ARID" evidence="6">
    <location>
        <begin position="9"/>
        <end position="100"/>
    </location>
</feature>
<keyword evidence="8" id="KW-1185">Reference proteome</keyword>
<sequence length="2051" mass="224597">MKFDNMGEESERDIFMKRLAAFNESRGASMTSSPTISKHPLDLYQLYNVVKDKGGFLEVSKTKAWKEIATLCGCMVNPSSSYAIRKQYIKHILPYECKFDRGGIDHTTLIAPNEKKTKKSKETMSPGHSDSNSQGFPPTPGSMEPPVSPYPGNGPSPMGNSYPQGFPPTPGSMEPPVSPYPGNGPSPTGNNYPQGYPPQSHHPGMPNYPPPGSPYSPHPMSSPMTGRSHSPHPSGKKLKGVPSPGTADSDSRGSYPQSGTPVQLEGPYPPHHGPMTPMNNYGPGPGMYPNQMNRSQEAYYPNASNFPPNRPASRGAAQGYYGPPGYEYNRENRSSMDPNRPEANNYASNQPGEPSSNRGNQLSNQPPSTSTSSTSSPDDHRQSNPTHPSPHPNSHHQQSNMSAGPRYPHSSASQPHGNMTAPPYVHSQPGWENNQPRNDQNNGGPIPPPSQGMSGPNSGATGGWQMNRYPHPQPPQAGPGGPPPGMNHPGYLSTTSQSAYPYPPDHPMNKMNAMQNRMYQSTQMSGGPPMPAKSPSAHLTRLLCSSTSLPGSPSPNPHMGAPNAGSPLPPSHAHGHGHGQGHPHQHQQHSHSHFLSHPFADEMKPPTPTGHRRHPSGHQQQQQTQLKSGPPELGSESSSFRSNQPSSRSNNRSSGRQNSRPSSTGLPSPSSSSRGSESENNKGNIYSNNSHDNKDNSNSSENSTKVTLTSSTPGSKLPNQSPSTHQEAYYPNAPPNFPPNRPASRGAQGYYGPQEYDYNRENRSSMDSNRQEASNYNNNQPGEPSSNRGAPVSNQPPSAPSSSSSSSSLPENHGSSNPPHPSHPSPHHPQSNMSAGQRYPHPSASQPHANTPQQPLLMNSSGYPPRGPVPGPYGPVPPGNQTAYPEMNDAYRNNGPSNVQSSNYQSSLYSSPMNKAPHNGPTPRFMGESRENNIYDQNPPTNSGHVIGPNHPPGSTPQHPQSHPAYPKRHPDFMKPEQQSQHHPPQHQQTPTPPFQDGPSNQYHPYPGPGNRSMPANYPQGDGPHQTWNRDANFRAHPGGPTPHPPTSQPPPPHGNMTAPPYVHSQPGWENNQPRNDQNNGGPIPPPSQGMSGPNSGATGGWQMNRYPHPQPPQAGPGGPPPGMNHPGYLSTTSQSAYPYPPDHPMNKMNAMQNRMYQSTQMSGGPPMPAKSPSAHLTRLLCSSTSLPGSPSPNPHMGAPNSGSPLPPPHVHGHGHMLSHQQFSHHIPPGAQMIMKRDLVFPHDSVEATQANYSKRRKLTSKDIPPVEAWKLLMSLKSGLLAESTWALDTLAVLVSDDSSYLYFGLQHLPGLLEILLEHYKKCLNDMFDGLFKDTEVSGHIEKTSHEAKRRTRKWYQVRSDDEDEEEDIIKHKESSAVDMNSDDDSDIDSEGSEDDNVDGMVDGDKYLDGNKIRKTVNVSKDFVKMDHAIHVNIPKMDQQTKMLKSSLDLTFKSRNGKTVRMENAEAHLFVTDYEKKWDYLKNGFRVGKEHWAKGYGEITDHILTHFEPKEKYLKLVRVIRTKKSKKSHKKLKTKDVNKKSNSVDDCNLGSSCPEPVVKKEKIEMPSPVEKPVDNLPSEVKFSMNGKSSVKKVSSYDSDELEEEADSEEDSPLFPVLDYYDSISRRCLCISTLIRNLSFVPGNDVEMCKHPGLMLVLSRLITLNHTHPRKNRDFAKLSEGVEKFTSTTNGQEDQQTNGIIDPNYGKMNESLDGHSNECNLLKNSSISSILNSSPTRSKDNNDDEEITNPPWYSESIHLLRENTLVTIANISCQLDLDPYPEEISLNILDGLLHWAVCPSSYAQDHLPTTTVQSFSPKRLALESLMKLSIIDSNVDLLLATPPWSRLEKMLLMLAKMLNRNEEQTLREFALVLLANFAAADTSIARAIALTGYAIPQLISFIEQSEQSALQVANSQGINALRDNPELMGTTLDMVRRAAICLRHFARIPENRPLLLVHQQRLLSLVFSQILDQGVASIIADVIYEVSLYDDSSLPHPHLVKSLKNSSSSPSSPTLSIPTSTSTSTPTPTSASTSTSTEIYLCICKLTNEQKT</sequence>
<dbReference type="GO" id="GO:0031491">
    <property type="term" value="F:nucleosome binding"/>
    <property type="evidence" value="ECO:0007669"/>
    <property type="project" value="TreeGrafter"/>
</dbReference>
<feature type="compositionally biased region" description="Polar residues" evidence="5">
    <location>
        <begin position="704"/>
        <end position="726"/>
    </location>
</feature>
<dbReference type="InterPro" id="IPR011989">
    <property type="entry name" value="ARM-like"/>
</dbReference>
<feature type="compositionally biased region" description="Polar residues" evidence="5">
    <location>
        <begin position="290"/>
        <end position="307"/>
    </location>
</feature>
<feature type="compositionally biased region" description="Polar residues" evidence="5">
    <location>
        <begin position="934"/>
        <end position="944"/>
    </location>
</feature>
<keyword evidence="4" id="KW-0539">Nucleus</keyword>
<feature type="compositionally biased region" description="Pro residues" evidence="5">
    <location>
        <begin position="471"/>
        <end position="486"/>
    </location>
</feature>
<dbReference type="SUPFAM" id="SSF46774">
    <property type="entry name" value="ARID-like"/>
    <property type="match status" value="1"/>
</dbReference>
<dbReference type="GO" id="GO:0035060">
    <property type="term" value="C:brahma complex"/>
    <property type="evidence" value="ECO:0007669"/>
    <property type="project" value="InterPro"/>
</dbReference>
<dbReference type="HOGENOM" id="CLU_232451_0_0_1"/>
<dbReference type="PROSITE" id="PS51011">
    <property type="entry name" value="ARID"/>
    <property type="match status" value="1"/>
</dbReference>
<reference evidence="7" key="2">
    <citation type="submission" date="2015-06" db="UniProtKB">
        <authorList>
            <consortium name="EnsemblMetazoa"/>
        </authorList>
    </citation>
    <scope>IDENTIFICATION</scope>
</reference>
<keyword evidence="2" id="KW-0597">Phosphoprotein</keyword>
<dbReference type="EMBL" id="CAEY01000840">
    <property type="status" value="NOT_ANNOTATED_CDS"/>
    <property type="molecule type" value="Genomic_DNA"/>
</dbReference>
<evidence type="ECO:0000256" key="3">
    <source>
        <dbReference type="ARBA" id="ARBA00022853"/>
    </source>
</evidence>
<feature type="region of interest" description="Disordered" evidence="5">
    <location>
        <begin position="1182"/>
        <end position="1206"/>
    </location>
</feature>
<feature type="compositionally biased region" description="Basic residues" evidence="5">
    <location>
        <begin position="573"/>
        <end position="594"/>
    </location>
</feature>
<feature type="compositionally biased region" description="Polar residues" evidence="5">
    <location>
        <begin position="765"/>
        <end position="788"/>
    </location>
</feature>
<dbReference type="SUPFAM" id="SSF48371">
    <property type="entry name" value="ARM repeat"/>
    <property type="match status" value="1"/>
</dbReference>
<dbReference type="GO" id="GO:0071565">
    <property type="term" value="C:nBAF complex"/>
    <property type="evidence" value="ECO:0007669"/>
    <property type="project" value="TreeGrafter"/>
</dbReference>
<dbReference type="Gene3D" id="1.25.10.10">
    <property type="entry name" value="Leucine-rich Repeat Variant"/>
    <property type="match status" value="1"/>
</dbReference>
<gene>
    <name evidence="7" type="primary">107371119</name>
</gene>
<feature type="compositionally biased region" description="Polar residues" evidence="5">
    <location>
        <begin position="126"/>
        <end position="136"/>
    </location>
</feature>
<dbReference type="GO" id="GO:0006338">
    <property type="term" value="P:chromatin remodeling"/>
    <property type="evidence" value="ECO:0007669"/>
    <property type="project" value="InterPro"/>
</dbReference>